<comment type="caution">
    <text evidence="1">The sequence shown here is derived from an EMBL/GenBank/DDBJ whole genome shotgun (WGS) entry which is preliminary data.</text>
</comment>
<protein>
    <submittedName>
        <fullName evidence="1">Immunity 26/phosphotriesterase HocA family protein</fullName>
    </submittedName>
</protein>
<keyword evidence="2" id="KW-1185">Reference proteome</keyword>
<sequence>MSNIKIWNWDKKPRTMLRFIKPGDIFCLKINNNRYAFGRIVSKIFGGHTAEFFNIFLPTPNIDESHLKEAGTLLPVQLIDSYSLFDKKLETDSDWRIIGHNENYKPINMSNIYFVYGLEGSCKKIDIFDNETIASEADIRKYPRLNPLGDHDIKLILGSVRNHLKLI</sequence>
<dbReference type="Pfam" id="PF15428">
    <property type="entry name" value="Imm26"/>
    <property type="match status" value="1"/>
</dbReference>
<dbReference type="EMBL" id="JAEILG010000147">
    <property type="protein sequence ID" value="MBI6568557.1"/>
    <property type="molecule type" value="Genomic_DNA"/>
</dbReference>
<dbReference type="InterPro" id="IPR029278">
    <property type="entry name" value="Imm26"/>
</dbReference>
<organism evidence="1 2">
    <name type="scientific">Pseudomonas synxantha</name>
    <dbReference type="NCBI Taxonomy" id="47883"/>
    <lineage>
        <taxon>Bacteria</taxon>
        <taxon>Pseudomonadati</taxon>
        <taxon>Pseudomonadota</taxon>
        <taxon>Gammaproteobacteria</taxon>
        <taxon>Pseudomonadales</taxon>
        <taxon>Pseudomonadaceae</taxon>
        <taxon>Pseudomonas</taxon>
    </lineage>
</organism>
<dbReference type="Proteomes" id="UP000648914">
    <property type="component" value="Unassembled WGS sequence"/>
</dbReference>
<evidence type="ECO:0000313" key="1">
    <source>
        <dbReference type="EMBL" id="MBI6568557.1"/>
    </source>
</evidence>
<name>A0ABS0USI5_9PSED</name>
<dbReference type="RefSeq" id="WP_198731031.1">
    <property type="nucleotide sequence ID" value="NZ_JAEILF010000110.1"/>
</dbReference>
<gene>
    <name evidence="1" type="ORF">YA0852_31315</name>
</gene>
<reference evidence="1 2" key="1">
    <citation type="submission" date="2020-12" db="EMBL/GenBank/DDBJ databases">
        <title>Comparative genomic insights into the epidemiology and virulence of plant pathogenic Pseudomonads from Turkey.</title>
        <authorList>
            <person name="Dillon M."/>
            <person name="Ruiz-Bedoya T."/>
            <person name="Bendalovic-Torma C."/>
            <person name="Guttman K.M."/>
            <person name="Kwak H."/>
            <person name="Middleton M.A."/>
            <person name="Wang P.W."/>
            <person name="Horuz S."/>
            <person name="Aysan Y."/>
            <person name="Guttman D.S."/>
        </authorList>
    </citation>
    <scope>NUCLEOTIDE SEQUENCE [LARGE SCALE GENOMIC DNA]</scope>
    <source>
        <strain evidence="1 2">S5_IA_2b</strain>
    </source>
</reference>
<evidence type="ECO:0000313" key="2">
    <source>
        <dbReference type="Proteomes" id="UP000648914"/>
    </source>
</evidence>
<proteinExistence type="predicted"/>
<accession>A0ABS0USI5</accession>